<gene>
    <name evidence="6" type="ORF">IZO911_LOCUS5588</name>
</gene>
<evidence type="ECO:0000313" key="7">
    <source>
        <dbReference type="Proteomes" id="UP000663860"/>
    </source>
</evidence>
<accession>A0A813R652</accession>
<dbReference type="PANTHER" id="PTHR31183:SF2">
    <property type="entry name" value="TRICHOPLEIN KERATIN FILAMENT-BINDING PROTEIN"/>
    <property type="match status" value="1"/>
</dbReference>
<dbReference type="PANTHER" id="PTHR31183">
    <property type="entry name" value="TRICHOPLEIN KERATIN FILAMENT-BINDING PROTEIN FAMILY MEMBER"/>
    <property type="match status" value="1"/>
</dbReference>
<dbReference type="InterPro" id="IPR043596">
    <property type="entry name" value="CFAP53/TCHP"/>
</dbReference>
<dbReference type="AlphaFoldDB" id="A0A813R652"/>
<keyword evidence="3" id="KW-0206">Cytoskeleton</keyword>
<dbReference type="EMBL" id="CAJNOE010000033">
    <property type="protein sequence ID" value="CAF0776519.1"/>
    <property type="molecule type" value="Genomic_DNA"/>
</dbReference>
<protein>
    <submittedName>
        <fullName evidence="6">Uncharacterized protein</fullName>
    </submittedName>
</protein>
<evidence type="ECO:0000256" key="5">
    <source>
        <dbReference type="SAM" id="MobiDB-lite"/>
    </source>
</evidence>
<dbReference type="GO" id="GO:0045095">
    <property type="term" value="C:keratin filament"/>
    <property type="evidence" value="ECO:0007669"/>
    <property type="project" value="TreeGrafter"/>
</dbReference>
<evidence type="ECO:0000256" key="4">
    <source>
        <dbReference type="SAM" id="Coils"/>
    </source>
</evidence>
<sequence>MLPTIDSQFQLKNLITPQEIATSNSLKAQTRQNSATSKWASPISGTLNDEALRAEQEKQEKSKCLEQRRKHLSTILETEKNNFQTELLSHRQSVSTGATRPNFLREISDKEQPKIVDNKFHLNSIEEPKLENLQLDEKRTLYQPQELHQRFDDEQDKQYDRKNRNQQLKIILQQQMDEFNQKEQESEILKQEEERLLKDQWKLKQIEEERKKTEKSSVQPDSGRQLLRQHKAKLHKRAKEIQEQLELDIKILASIAYTNEQSNLEQSEQLKRNVLNTLQQFQQQIKLEREKEQEFDDMYPDDADKYWSRREQEWNHEREIREKLIEEIIEKKKEEIIKKLKLLKQQQEEIHEKQRILINDMEQARKYDLIEKQKQLKEKEISNTQQERENFRLEFEKQNIIEYEDKKQTDKLVQQEIAVNTTTNEPKHQCTIEEVGSTCCFNLGCCPASNNICCSNDPTNCCSTQYPVCCGVGKGCCPQRYPVCCSTHCCTSGSYCCGTKCCRQDLLTNRLIEINDKISKINQYEKIMMKIYHQ</sequence>
<keyword evidence="4" id="KW-0175">Coiled coil</keyword>
<evidence type="ECO:0000256" key="1">
    <source>
        <dbReference type="ARBA" id="ARBA00004245"/>
    </source>
</evidence>
<name>A0A813R652_9BILA</name>
<evidence type="ECO:0000313" key="6">
    <source>
        <dbReference type="EMBL" id="CAF0776519.1"/>
    </source>
</evidence>
<evidence type="ECO:0000256" key="3">
    <source>
        <dbReference type="ARBA" id="ARBA00023212"/>
    </source>
</evidence>
<evidence type="ECO:0000256" key="2">
    <source>
        <dbReference type="ARBA" id="ARBA00022490"/>
    </source>
</evidence>
<comment type="caution">
    <text evidence="6">The sequence shown here is derived from an EMBL/GenBank/DDBJ whole genome shotgun (WGS) entry which is preliminary data.</text>
</comment>
<dbReference type="GO" id="GO:0006915">
    <property type="term" value="P:apoptotic process"/>
    <property type="evidence" value="ECO:0007669"/>
    <property type="project" value="TreeGrafter"/>
</dbReference>
<feature type="region of interest" description="Disordered" evidence="5">
    <location>
        <begin position="209"/>
        <end position="231"/>
    </location>
</feature>
<proteinExistence type="predicted"/>
<dbReference type="Proteomes" id="UP000663860">
    <property type="component" value="Unassembled WGS sequence"/>
</dbReference>
<keyword evidence="2" id="KW-0963">Cytoplasm</keyword>
<feature type="coiled-coil region" evidence="4">
    <location>
        <begin position="326"/>
        <end position="394"/>
    </location>
</feature>
<organism evidence="6 7">
    <name type="scientific">Adineta steineri</name>
    <dbReference type="NCBI Taxonomy" id="433720"/>
    <lineage>
        <taxon>Eukaryota</taxon>
        <taxon>Metazoa</taxon>
        <taxon>Spiralia</taxon>
        <taxon>Gnathifera</taxon>
        <taxon>Rotifera</taxon>
        <taxon>Eurotatoria</taxon>
        <taxon>Bdelloidea</taxon>
        <taxon>Adinetida</taxon>
        <taxon>Adinetidae</taxon>
        <taxon>Adineta</taxon>
    </lineage>
</organism>
<reference evidence="6" key="1">
    <citation type="submission" date="2021-02" db="EMBL/GenBank/DDBJ databases">
        <authorList>
            <person name="Nowell W R."/>
        </authorList>
    </citation>
    <scope>NUCLEOTIDE SEQUENCE</scope>
</reference>
<comment type="subcellular location">
    <subcellularLocation>
        <location evidence="1">Cytoplasm</location>
        <location evidence="1">Cytoskeleton</location>
    </subcellularLocation>
</comment>